<evidence type="ECO:0000313" key="3">
    <source>
        <dbReference type="Proteomes" id="UP000530670"/>
    </source>
</evidence>
<dbReference type="RefSeq" id="XP_037203364.1">
    <property type="nucleotide sequence ID" value="XM_037356456.1"/>
</dbReference>
<keyword evidence="3" id="KW-1185">Reference proteome</keyword>
<gene>
    <name evidence="2" type="ORF">FTJAE_9527</name>
</gene>
<reference evidence="2 3" key="1">
    <citation type="submission" date="2020-05" db="EMBL/GenBank/DDBJ databases">
        <title>Identification and distribution of gene clusters putatively required for synthesis of sphingolipid metabolism inhibitors in phylogenetically diverse species of the filamentous fungus Fusarium.</title>
        <authorList>
            <person name="Kim H.-S."/>
            <person name="Busman M."/>
            <person name="Brown D.W."/>
            <person name="Divon H."/>
            <person name="Uhlig S."/>
            <person name="Proctor R.H."/>
        </authorList>
    </citation>
    <scope>NUCLEOTIDE SEQUENCE [LARGE SCALE GENOMIC DNA]</scope>
    <source>
        <strain evidence="2 3">NRRL 66243</strain>
    </source>
</reference>
<comment type="caution">
    <text evidence="2">The sequence shown here is derived from an EMBL/GenBank/DDBJ whole genome shotgun (WGS) entry which is preliminary data.</text>
</comment>
<dbReference type="OrthoDB" id="2431486at2759"/>
<protein>
    <submittedName>
        <fullName evidence="2">Transposase IS4 domain protein</fullName>
    </submittedName>
</protein>
<dbReference type="Pfam" id="PF13843">
    <property type="entry name" value="DDE_Tnp_1_7"/>
    <property type="match status" value="1"/>
</dbReference>
<evidence type="ECO:0000259" key="1">
    <source>
        <dbReference type="Pfam" id="PF13843"/>
    </source>
</evidence>
<sequence>MWGSPAITGDSTVQLPTESHEYMGNNPCERLADYWVTSVPGKITPTHFIAKFITFRQFALISRYIRAFPPSDEPENDEPENEVERMISRVQEWGDLIQAVSTQLLIPGLRKRLLAAAKHSHSFTEKQRLVLDLAVSLPPATYHIFFDKLFSTPSLIKALRERGVAATGTASTNQGVDHGVYRDLVIAKQADREGRLQWGFDSLRAVPSEDGLVNHTAFKDKCIVLWMTSFSGSETAQHLRSRPNTTQAQAREARFFGLDYERMIDTPSIKIAYNFNMNGVDRGDQLRAHRGCGQRRNRHDGWHALAWTFLLDTILVNTYILQQKGQCNWGTYRSQADWRDTLTEALMRKYASASTLRRRFRSGNEFLPISQHKHVQGDNNGRYEGCSHQAPLRRLTPTDFEDEILPSNIIGSALAILAKEHAECG</sequence>
<dbReference type="Proteomes" id="UP000530670">
    <property type="component" value="Unassembled WGS sequence"/>
</dbReference>
<organism evidence="2 3">
    <name type="scientific">Fusarium tjaetaba</name>
    <dbReference type="NCBI Taxonomy" id="1567544"/>
    <lineage>
        <taxon>Eukaryota</taxon>
        <taxon>Fungi</taxon>
        <taxon>Dikarya</taxon>
        <taxon>Ascomycota</taxon>
        <taxon>Pezizomycotina</taxon>
        <taxon>Sordariomycetes</taxon>
        <taxon>Hypocreomycetidae</taxon>
        <taxon>Hypocreales</taxon>
        <taxon>Nectriaceae</taxon>
        <taxon>Fusarium</taxon>
        <taxon>Fusarium fujikuroi species complex</taxon>
    </lineage>
</organism>
<dbReference type="EMBL" id="JAAQRI010000217">
    <property type="protein sequence ID" value="KAF5626670.1"/>
    <property type="molecule type" value="Genomic_DNA"/>
</dbReference>
<dbReference type="PANTHER" id="PTHR46599">
    <property type="entry name" value="PIGGYBAC TRANSPOSABLE ELEMENT-DERIVED PROTEIN 4"/>
    <property type="match status" value="1"/>
</dbReference>
<accession>A0A8H5R508</accession>
<feature type="domain" description="PiggyBac transposable element-derived protein" evidence="1">
    <location>
        <begin position="122"/>
        <end position="319"/>
    </location>
</feature>
<dbReference type="InterPro" id="IPR029526">
    <property type="entry name" value="PGBD"/>
</dbReference>
<proteinExistence type="predicted"/>
<dbReference type="GeneID" id="59308726"/>
<evidence type="ECO:0000313" key="2">
    <source>
        <dbReference type="EMBL" id="KAF5626670.1"/>
    </source>
</evidence>
<dbReference type="PANTHER" id="PTHR46599:SF3">
    <property type="entry name" value="PIGGYBAC TRANSPOSABLE ELEMENT-DERIVED PROTEIN 4"/>
    <property type="match status" value="1"/>
</dbReference>
<dbReference type="AlphaFoldDB" id="A0A8H5R508"/>
<name>A0A8H5R508_9HYPO</name>